<sequence>MISSRLIAVAAVMTLVACSSTSEGVAVGVRGSPAWNKTAPKADIAAYYDQKRDYELCTSWQKHPDSPTLRANIADALERRGKPADMCYRPDLDAMQAAAEASRPNSYVPPPQARQPVQCTSSKIGNFVTTNCN</sequence>
<dbReference type="RefSeq" id="WP_167860872.1">
    <property type="nucleotide sequence ID" value="NZ_CP064931.1"/>
</dbReference>
<dbReference type="PROSITE" id="PS51257">
    <property type="entry name" value="PROKAR_LIPOPROTEIN"/>
    <property type="match status" value="1"/>
</dbReference>
<accession>A0A7T0ECK7</accession>
<reference evidence="1 2" key="1">
    <citation type="submission" date="2020-11" db="EMBL/GenBank/DDBJ databases">
        <title>Indigenous Rhizobia Nodulating Common beans in Western Kenya.</title>
        <authorList>
            <person name="Wekesa C.S."/>
            <person name="Oelmueller R."/>
            <person name="Furch A.C."/>
        </authorList>
    </citation>
    <scope>NUCLEOTIDE SEQUENCE [LARGE SCALE GENOMIC DNA]</scope>
    <source>
        <strain evidence="2">BS3</strain>
    </source>
</reference>
<organism evidence="1 2">
    <name type="scientific">Rhizobium phaseoli</name>
    <dbReference type="NCBI Taxonomy" id="396"/>
    <lineage>
        <taxon>Bacteria</taxon>
        <taxon>Pseudomonadati</taxon>
        <taxon>Pseudomonadota</taxon>
        <taxon>Alphaproteobacteria</taxon>
        <taxon>Hyphomicrobiales</taxon>
        <taxon>Rhizobiaceae</taxon>
        <taxon>Rhizobium/Agrobacterium group</taxon>
        <taxon>Rhizobium</taxon>
    </lineage>
</organism>
<gene>
    <name evidence="1" type="ORF">HER27_001020</name>
</gene>
<evidence type="ECO:0000313" key="2">
    <source>
        <dbReference type="Proteomes" id="UP000540266"/>
    </source>
</evidence>
<name>A0A7T0ECK7_9HYPH</name>
<dbReference type="EMBL" id="CP064931">
    <property type="protein sequence ID" value="QPK09196.1"/>
    <property type="molecule type" value="Genomic_DNA"/>
</dbReference>
<dbReference type="Proteomes" id="UP000540266">
    <property type="component" value="Chromosome"/>
</dbReference>
<protein>
    <submittedName>
        <fullName evidence="1">Uncharacterized protein</fullName>
    </submittedName>
</protein>
<evidence type="ECO:0000313" key="1">
    <source>
        <dbReference type="EMBL" id="QPK09196.1"/>
    </source>
</evidence>
<dbReference type="AlphaFoldDB" id="A0A7T0ECK7"/>
<proteinExistence type="predicted"/>